<comment type="caution">
    <text evidence="2">The sequence shown here is derived from an EMBL/GenBank/DDBJ whole genome shotgun (WGS) entry which is preliminary data.</text>
</comment>
<evidence type="ECO:0000313" key="3">
    <source>
        <dbReference type="Proteomes" id="UP000271464"/>
    </source>
</evidence>
<evidence type="ECO:0000256" key="1">
    <source>
        <dbReference type="SAM" id="Phobius"/>
    </source>
</evidence>
<proteinExistence type="predicted"/>
<dbReference type="EMBL" id="UPHM01000040">
    <property type="protein sequence ID" value="VAZ91866.1"/>
    <property type="molecule type" value="Genomic_DNA"/>
</dbReference>
<dbReference type="Pfam" id="PF07371">
    <property type="entry name" value="DUF1490"/>
    <property type="match status" value="1"/>
</dbReference>
<protein>
    <recommendedName>
        <fullName evidence="4">DUF1490 domain-containing protein</fullName>
    </recommendedName>
</protein>
<dbReference type="RefSeq" id="WP_122526407.1">
    <property type="nucleotide sequence ID" value="NZ_UPHM01000040.1"/>
</dbReference>
<accession>A0ABY6RGI8</accession>
<keyword evidence="1" id="KW-1133">Transmembrane helix</keyword>
<keyword evidence="3" id="KW-1185">Reference proteome</keyword>
<keyword evidence="1" id="KW-0812">Transmembrane</keyword>
<evidence type="ECO:0008006" key="4">
    <source>
        <dbReference type="Google" id="ProtNLM"/>
    </source>
</evidence>
<organism evidence="2 3">
    <name type="scientific">Mycobacterium persicum</name>
    <dbReference type="NCBI Taxonomy" id="1487726"/>
    <lineage>
        <taxon>Bacteria</taxon>
        <taxon>Bacillati</taxon>
        <taxon>Actinomycetota</taxon>
        <taxon>Actinomycetes</taxon>
        <taxon>Mycobacteriales</taxon>
        <taxon>Mycobacteriaceae</taxon>
        <taxon>Mycobacterium</taxon>
    </lineage>
</organism>
<feature type="transmembrane region" description="Helical" evidence="1">
    <location>
        <begin position="6"/>
        <end position="27"/>
    </location>
</feature>
<dbReference type="Proteomes" id="UP000271464">
    <property type="component" value="Unassembled WGS sequence"/>
</dbReference>
<sequence>MSWQGFLVRATPTVVTGVVGAVAYEALRKAAAKAPLRKATVAATAWGIRIAREAERKAGHSAEQARLTFADVMAEAKERAGTDVAPLTVTSSGGGHDH</sequence>
<dbReference type="InterPro" id="IPR009963">
    <property type="entry name" value="DUF1490"/>
</dbReference>
<reference evidence="2 3" key="1">
    <citation type="submission" date="2018-09" db="EMBL/GenBank/DDBJ databases">
        <authorList>
            <person name="Tagini F."/>
        </authorList>
    </citation>
    <scope>NUCLEOTIDE SEQUENCE [LARGE SCALE GENOMIC DNA]</scope>
    <source>
        <strain evidence="2 3">MK4</strain>
    </source>
</reference>
<evidence type="ECO:0000313" key="2">
    <source>
        <dbReference type="EMBL" id="VAZ91866.1"/>
    </source>
</evidence>
<keyword evidence="1" id="KW-0472">Membrane</keyword>
<gene>
    <name evidence="2" type="ORF">LAUMK4_01920</name>
</gene>
<name>A0ABY6RGI8_9MYCO</name>